<protein>
    <recommendedName>
        <fullName evidence="3">Neuromedin U</fullName>
    </recommendedName>
</protein>
<keyword evidence="2" id="KW-1185">Reference proteome</keyword>
<sequence length="265" mass="28928">MLLGLSALVLPGTPWAAGPSDWARVAQNPMADAMKLPIESQFEPGYGNKEQLKYSLLYHPSMVSQVNEDWIVANRLNLPFIYQPGREAGEKDSFGLGDTTYESFMGPVGERSLYWGVGPAFQLPTATDPQLGTRKWSAGLAATATLVKGPIVAGIRANHLWSFAGKDDRPDVNLSTIEYFLYANLGKGWWVGTSPVNTANWEAASGETWTIPLGGGIGKVVIPNRIPVNLKLEAYSYTEAPAGSADWSLMLTCEFLYTAESFFKR</sequence>
<dbReference type="Proteomes" id="UP000366872">
    <property type="component" value="Unassembled WGS sequence"/>
</dbReference>
<dbReference type="EMBL" id="CAAHFG010000005">
    <property type="protein sequence ID" value="VGO17874.1"/>
    <property type="molecule type" value="Genomic_DNA"/>
</dbReference>
<reference evidence="1 2" key="1">
    <citation type="submission" date="2019-04" db="EMBL/GenBank/DDBJ databases">
        <authorList>
            <person name="Van Vliet M D."/>
        </authorList>
    </citation>
    <scope>NUCLEOTIDE SEQUENCE [LARGE SCALE GENOMIC DNA]</scope>
    <source>
        <strain evidence="1 2">F1</strain>
    </source>
</reference>
<proteinExistence type="predicted"/>
<organism evidence="1 2">
    <name type="scientific">Pontiella desulfatans</name>
    <dbReference type="NCBI Taxonomy" id="2750659"/>
    <lineage>
        <taxon>Bacteria</taxon>
        <taxon>Pseudomonadati</taxon>
        <taxon>Kiritimatiellota</taxon>
        <taxon>Kiritimatiellia</taxon>
        <taxon>Kiritimatiellales</taxon>
        <taxon>Pontiellaceae</taxon>
        <taxon>Pontiella</taxon>
    </lineage>
</organism>
<gene>
    <name evidence="1" type="ORF">PDESU_06476</name>
</gene>
<accession>A0A6C2UES7</accession>
<evidence type="ECO:0008006" key="3">
    <source>
        <dbReference type="Google" id="ProtNLM"/>
    </source>
</evidence>
<name>A0A6C2UES7_PONDE</name>
<evidence type="ECO:0000313" key="2">
    <source>
        <dbReference type="Proteomes" id="UP000366872"/>
    </source>
</evidence>
<dbReference type="AlphaFoldDB" id="A0A6C2UES7"/>
<evidence type="ECO:0000313" key="1">
    <source>
        <dbReference type="EMBL" id="VGO17874.1"/>
    </source>
</evidence>